<dbReference type="Proteomes" id="UP000638848">
    <property type="component" value="Unassembled WGS sequence"/>
</dbReference>
<reference evidence="1" key="1">
    <citation type="journal article" date="2014" name="Int. J. Syst. Evol. Microbiol.">
        <title>Complete genome sequence of Corynebacterium casei LMG S-19264T (=DSM 44701T), isolated from a smear-ripened cheese.</title>
        <authorList>
            <consortium name="US DOE Joint Genome Institute (JGI-PGF)"/>
            <person name="Walter F."/>
            <person name="Albersmeier A."/>
            <person name="Kalinowski J."/>
            <person name="Ruckert C."/>
        </authorList>
    </citation>
    <scope>NUCLEOTIDE SEQUENCE</scope>
    <source>
        <strain evidence="1">CGMCC 1.12187</strain>
    </source>
</reference>
<accession>A0A917H6W5</accession>
<organism evidence="1 2">
    <name type="scientific">Kocuria dechangensis</name>
    <dbReference type="NCBI Taxonomy" id="1176249"/>
    <lineage>
        <taxon>Bacteria</taxon>
        <taxon>Bacillati</taxon>
        <taxon>Actinomycetota</taxon>
        <taxon>Actinomycetes</taxon>
        <taxon>Micrococcales</taxon>
        <taxon>Micrococcaceae</taxon>
        <taxon>Kocuria</taxon>
    </lineage>
</organism>
<gene>
    <name evidence="1" type="ORF">GCM10011374_37380</name>
</gene>
<reference evidence="1" key="2">
    <citation type="submission" date="2020-09" db="EMBL/GenBank/DDBJ databases">
        <authorList>
            <person name="Sun Q."/>
            <person name="Zhou Y."/>
        </authorList>
    </citation>
    <scope>NUCLEOTIDE SEQUENCE</scope>
    <source>
        <strain evidence="1">CGMCC 1.12187</strain>
    </source>
</reference>
<proteinExistence type="predicted"/>
<protein>
    <submittedName>
        <fullName evidence="1">Uncharacterized protein</fullName>
    </submittedName>
</protein>
<comment type="caution">
    <text evidence="1">The sequence shown here is derived from an EMBL/GenBank/DDBJ whole genome shotgun (WGS) entry which is preliminary data.</text>
</comment>
<keyword evidence="2" id="KW-1185">Reference proteome</keyword>
<dbReference type="EMBL" id="BMEQ01000034">
    <property type="protein sequence ID" value="GGG69473.1"/>
    <property type="molecule type" value="Genomic_DNA"/>
</dbReference>
<name>A0A917H6W5_9MICC</name>
<dbReference type="RefSeq" id="WP_188539972.1">
    <property type="nucleotide sequence ID" value="NZ_BMEQ01000034.1"/>
</dbReference>
<dbReference type="AlphaFoldDB" id="A0A917H6W5"/>
<evidence type="ECO:0000313" key="1">
    <source>
        <dbReference type="EMBL" id="GGG69473.1"/>
    </source>
</evidence>
<evidence type="ECO:0000313" key="2">
    <source>
        <dbReference type="Proteomes" id="UP000638848"/>
    </source>
</evidence>
<sequence>MADYDTLLAFLRDHLELDCGGDIHVLRRSVDDVIQHLEEGTDTLYALVVDWGQDAGPGHDGQTRWQVVESETGVGPVFAAGTVTGFSGLDEGEARIAQAVRGNGFELYGTFMYGLVGGTSTAIVRRIARGT</sequence>